<dbReference type="Proteomes" id="UP001290462">
    <property type="component" value="Unassembled WGS sequence"/>
</dbReference>
<reference evidence="1" key="1">
    <citation type="submission" date="2023-08" db="EMBL/GenBank/DDBJ databases">
        <title>Genomic characterization of piscicolin 126 produced by Carnobacterium maltaromaticum CM22 strain isolated from salmon (Salmo salar).</title>
        <authorList>
            <person name="Gonzalez-Gragera E."/>
            <person name="Garcia-Lopez J.D."/>
            <person name="Teso-Perez C."/>
            <person name="Gimenez-Hernandez I."/>
            <person name="Peralta-Sanchez J.M."/>
            <person name="Valdivia E."/>
            <person name="Montalban-Lopez M."/>
            <person name="Martin-Platero A.M."/>
            <person name="Banos A."/>
            <person name="Martinez-Bueno M."/>
        </authorList>
    </citation>
    <scope>NUCLEOTIDE SEQUENCE</scope>
    <source>
        <strain evidence="1">CM22</strain>
    </source>
</reference>
<evidence type="ECO:0000313" key="1">
    <source>
        <dbReference type="EMBL" id="MDZ5758036.1"/>
    </source>
</evidence>
<dbReference type="RefSeq" id="WP_322808617.1">
    <property type="nucleotide sequence ID" value="NZ_JAVBVO010000003.1"/>
</dbReference>
<name>A0AAW9JX06_CARML</name>
<gene>
    <name evidence="1" type="ORF">RAK27_05135</name>
</gene>
<accession>A0AAW9JX06</accession>
<comment type="caution">
    <text evidence="1">The sequence shown here is derived from an EMBL/GenBank/DDBJ whole genome shotgun (WGS) entry which is preliminary data.</text>
</comment>
<sequence>MNKETLATQTTANLKGIFRELAVNWELELEEDQIITVEKAESWTTGGDYQADNGSDLVYLFECTNECPVHEVDYSNSEETEAICATEYEDENEVLVATGTQFRVTYVSSEDDYNEMGYYTVEVEYIESEEN</sequence>
<proteinExistence type="predicted"/>
<dbReference type="EMBL" id="JAVBVO010000003">
    <property type="protein sequence ID" value="MDZ5758036.1"/>
    <property type="molecule type" value="Genomic_DNA"/>
</dbReference>
<dbReference type="AlphaFoldDB" id="A0AAW9JX06"/>
<protein>
    <submittedName>
        <fullName evidence="1">Uncharacterized protein</fullName>
    </submittedName>
</protein>
<evidence type="ECO:0000313" key="2">
    <source>
        <dbReference type="Proteomes" id="UP001290462"/>
    </source>
</evidence>
<organism evidence="1 2">
    <name type="scientific">Carnobacterium maltaromaticum</name>
    <name type="common">Carnobacterium piscicola</name>
    <dbReference type="NCBI Taxonomy" id="2751"/>
    <lineage>
        <taxon>Bacteria</taxon>
        <taxon>Bacillati</taxon>
        <taxon>Bacillota</taxon>
        <taxon>Bacilli</taxon>
        <taxon>Lactobacillales</taxon>
        <taxon>Carnobacteriaceae</taxon>
        <taxon>Carnobacterium</taxon>
    </lineage>
</organism>